<evidence type="ECO:0000313" key="5">
    <source>
        <dbReference type="EMBL" id="MDN0025061.1"/>
    </source>
</evidence>
<protein>
    <submittedName>
        <fullName evidence="5">Outer membrane beta-barrel protein</fullName>
    </submittedName>
</protein>
<organism evidence="5 7">
    <name type="scientific">Leyella lascolaii</name>
    <dbReference type="NCBI Taxonomy" id="1776379"/>
    <lineage>
        <taxon>Bacteria</taxon>
        <taxon>Pseudomonadati</taxon>
        <taxon>Bacteroidota</taxon>
        <taxon>Bacteroidia</taxon>
        <taxon>Bacteroidales</taxon>
        <taxon>Prevotellaceae</taxon>
        <taxon>Leyella</taxon>
    </lineage>
</organism>
<evidence type="ECO:0000256" key="2">
    <source>
        <dbReference type="SAM" id="Phobius"/>
    </source>
</evidence>
<comment type="caution">
    <text evidence="5">The sequence shown here is derived from an EMBL/GenBank/DDBJ whole genome shotgun (WGS) entry which is preliminary data.</text>
</comment>
<evidence type="ECO:0000256" key="1">
    <source>
        <dbReference type="SAM" id="MobiDB-lite"/>
    </source>
</evidence>
<dbReference type="AlphaFoldDB" id="A0AAW7JVR3"/>
<proteinExistence type="predicted"/>
<accession>A0AAW7JVR3</accession>
<dbReference type="EMBL" id="JAUEIE010000009">
    <property type="protein sequence ID" value="MDN0023186.1"/>
    <property type="molecule type" value="Genomic_DNA"/>
</dbReference>
<evidence type="ECO:0000313" key="6">
    <source>
        <dbReference type="Proteomes" id="UP001167831"/>
    </source>
</evidence>
<feature type="region of interest" description="Disordered" evidence="1">
    <location>
        <begin position="135"/>
        <end position="177"/>
    </location>
</feature>
<keyword evidence="2" id="KW-0812">Transmembrane</keyword>
<dbReference type="Pfam" id="PF13568">
    <property type="entry name" value="OMP_b-brl_2"/>
    <property type="match status" value="1"/>
</dbReference>
<sequence length="410" mass="44846">MKHNDWTDRLHDRLSDYKAVPPVGLWDKIETAVDGRRKRARTVRMRVWAAAAAVALLLISGAGYLLNRNTISQLDSRDAFTGVSGNAGRHTADARRGSTDIPEETKVTEATGGLVAVNNVPVSVADCVAEAVEENAAERDARHTGETVAETAGSGAAANEEDEGEGKDRDNVSGRDVGMERMPARPAVYDIRKDRERGGAWTVGAYSSNMFGNSGSMNSVNVISRVTADYSMTENMLKASSASFSNYSEKNKHYLPLSFGLTAGYALTDRIRVSSGIVYSRLASDFIRSSDGEETTDRQTLQYIGVPLNVSYDIWSTRRFKAYVTAGGQADFNVSARVETEGVKTRMDRDNVQWSVSAAAGAQYDVIPQLGVYVEPGVRYYIDNGSRIENYYKDKPVSFSLQLGLRLNIE</sequence>
<keyword evidence="2" id="KW-1133">Transmembrane helix</keyword>
<feature type="domain" description="Outer membrane protein beta-barrel" evidence="3">
    <location>
        <begin position="231"/>
        <end position="373"/>
    </location>
</feature>
<dbReference type="SUPFAM" id="SSF56925">
    <property type="entry name" value="OMPA-like"/>
    <property type="match status" value="1"/>
</dbReference>
<feature type="compositionally biased region" description="Basic and acidic residues" evidence="1">
    <location>
        <begin position="136"/>
        <end position="145"/>
    </location>
</feature>
<keyword evidence="6" id="KW-1185">Reference proteome</keyword>
<dbReference type="RefSeq" id="WP_289825637.1">
    <property type="nucleotide sequence ID" value="NZ_JAUEIE010000009.1"/>
</dbReference>
<evidence type="ECO:0000313" key="7">
    <source>
        <dbReference type="Proteomes" id="UP001168478"/>
    </source>
</evidence>
<evidence type="ECO:0000313" key="4">
    <source>
        <dbReference type="EMBL" id="MDN0023186.1"/>
    </source>
</evidence>
<keyword evidence="2" id="KW-0472">Membrane</keyword>
<dbReference type="Gene3D" id="2.40.160.20">
    <property type="match status" value="1"/>
</dbReference>
<dbReference type="Proteomes" id="UP001168478">
    <property type="component" value="Unassembled WGS sequence"/>
</dbReference>
<gene>
    <name evidence="4" type="ORF">QVN81_09165</name>
    <name evidence="5" type="ORF">QVN84_05945</name>
</gene>
<dbReference type="Proteomes" id="UP001167831">
    <property type="component" value="Unassembled WGS sequence"/>
</dbReference>
<name>A0AAW7JVR3_9BACT</name>
<dbReference type="InterPro" id="IPR011250">
    <property type="entry name" value="OMP/PagP_B-barrel"/>
</dbReference>
<dbReference type="EMBL" id="JAUEIF010000004">
    <property type="protein sequence ID" value="MDN0025061.1"/>
    <property type="molecule type" value="Genomic_DNA"/>
</dbReference>
<reference evidence="5" key="2">
    <citation type="submission" date="2023-08" db="EMBL/GenBank/DDBJ databases">
        <title>Identification and characterization of horizontal gene transfer across gut microbiota members of farm animals based on homology search.</title>
        <authorList>
            <person name="Schwarzerova J."/>
            <person name="Nykrynova M."/>
            <person name="Jureckova K."/>
            <person name="Cejkova D."/>
            <person name="Rychlik I."/>
        </authorList>
    </citation>
    <scope>NUCLEOTIDE SEQUENCE</scope>
    <source>
        <strain evidence="5">ET15</strain>
        <strain evidence="4">ET37</strain>
    </source>
</reference>
<dbReference type="InterPro" id="IPR025665">
    <property type="entry name" value="Beta-barrel_OMP_2"/>
</dbReference>
<reference evidence="5" key="1">
    <citation type="submission" date="2023-06" db="EMBL/GenBank/DDBJ databases">
        <authorList>
            <person name="Zeman M."/>
            <person name="Kubasova T."/>
            <person name="Jahodarova E."/>
            <person name="Nykrynova M."/>
            <person name="Rychlik I."/>
        </authorList>
    </citation>
    <scope>NUCLEOTIDE SEQUENCE</scope>
    <source>
        <strain evidence="5">ET15</strain>
        <strain evidence="4">ET37</strain>
    </source>
</reference>
<feature type="transmembrane region" description="Helical" evidence="2">
    <location>
        <begin position="47"/>
        <end position="66"/>
    </location>
</feature>
<feature type="compositionally biased region" description="Basic and acidic residues" evidence="1">
    <location>
        <begin position="166"/>
        <end position="177"/>
    </location>
</feature>
<evidence type="ECO:0000259" key="3">
    <source>
        <dbReference type="Pfam" id="PF13568"/>
    </source>
</evidence>